<feature type="region of interest" description="Disordered" evidence="1">
    <location>
        <begin position="1"/>
        <end position="91"/>
    </location>
</feature>
<comment type="caution">
    <text evidence="2">The sequence shown here is derived from an EMBL/GenBank/DDBJ whole genome shotgun (WGS) entry which is preliminary data.</text>
</comment>
<keyword evidence="3" id="KW-1185">Reference proteome</keyword>
<dbReference type="AlphaFoldDB" id="A0AA38ZF12"/>
<organism evidence="2 3">
    <name type="scientific">Vitis rotundifolia</name>
    <name type="common">Muscadine grape</name>
    <dbReference type="NCBI Taxonomy" id="103349"/>
    <lineage>
        <taxon>Eukaryota</taxon>
        <taxon>Viridiplantae</taxon>
        <taxon>Streptophyta</taxon>
        <taxon>Embryophyta</taxon>
        <taxon>Tracheophyta</taxon>
        <taxon>Spermatophyta</taxon>
        <taxon>Magnoliopsida</taxon>
        <taxon>eudicotyledons</taxon>
        <taxon>Gunneridae</taxon>
        <taxon>Pentapetalae</taxon>
        <taxon>rosids</taxon>
        <taxon>Vitales</taxon>
        <taxon>Vitaceae</taxon>
        <taxon>Viteae</taxon>
        <taxon>Vitis</taxon>
    </lineage>
</organism>
<evidence type="ECO:0000313" key="2">
    <source>
        <dbReference type="EMBL" id="KAJ9687253.1"/>
    </source>
</evidence>
<evidence type="ECO:0000313" key="3">
    <source>
        <dbReference type="Proteomes" id="UP001168098"/>
    </source>
</evidence>
<evidence type="ECO:0000256" key="1">
    <source>
        <dbReference type="SAM" id="MobiDB-lite"/>
    </source>
</evidence>
<gene>
    <name evidence="2" type="ORF">PVL29_015930</name>
</gene>
<name>A0AA38ZF12_VITRO</name>
<sequence>MGNQKRKSSDIEKEFVAINDRNGEDTDPKSPSGFSLSEPPISGHPNQKNVTRSSMDKGKSKMVGLGNLPVKRTRSIRTQNPLSFPASPATPSEQHVVVQSTIAKALAHTPITKSAPPPS</sequence>
<accession>A0AA38ZF12</accession>
<feature type="compositionally biased region" description="Basic and acidic residues" evidence="1">
    <location>
        <begin position="7"/>
        <end position="28"/>
    </location>
</feature>
<protein>
    <submittedName>
        <fullName evidence="2">Uncharacterized protein</fullName>
    </submittedName>
</protein>
<dbReference type="EMBL" id="JARBHA010000012">
    <property type="protein sequence ID" value="KAJ9687253.1"/>
    <property type="molecule type" value="Genomic_DNA"/>
</dbReference>
<reference evidence="2 3" key="1">
    <citation type="journal article" date="2023" name="BMC Biotechnol.">
        <title>Vitis rotundifolia cv Carlos genome sequencing.</title>
        <authorList>
            <person name="Huff M."/>
            <person name="Hulse-Kemp A."/>
            <person name="Scheffler B."/>
            <person name="Youngblood R."/>
            <person name="Simpson S."/>
            <person name="Babiker E."/>
            <person name="Staton M."/>
        </authorList>
    </citation>
    <scope>NUCLEOTIDE SEQUENCE [LARGE SCALE GENOMIC DNA]</scope>
    <source>
        <tissue evidence="2">Leaf</tissue>
    </source>
</reference>
<dbReference type="Proteomes" id="UP001168098">
    <property type="component" value="Unassembled WGS sequence"/>
</dbReference>
<proteinExistence type="predicted"/>
<feature type="compositionally biased region" description="Polar residues" evidence="1">
    <location>
        <begin position="44"/>
        <end position="53"/>
    </location>
</feature>